<dbReference type="PATRIC" id="fig|889306.3.peg.2754"/>
<dbReference type="EMBL" id="JXRP01000018">
    <property type="protein sequence ID" value="KIL45198.1"/>
    <property type="molecule type" value="Genomic_DNA"/>
</dbReference>
<gene>
    <name evidence="1" type="ORF">KP78_27420</name>
</gene>
<sequence>MTSRKKRYIVHKSYSVSKLNNNEYLDLDIDEIKRGLKSVQNMLNAQTQTNISENTLCDQEIYNVDIMYYSE</sequence>
<name>A0A0C2VMG6_9BACL</name>
<accession>A0A0C2VMG6</accession>
<dbReference type="RefSeq" id="WP_041089495.1">
    <property type="nucleotide sequence ID" value="NZ_JXRP01000018.1"/>
</dbReference>
<organism evidence="1 2">
    <name type="scientific">Jeotgalibacillus soli</name>
    <dbReference type="NCBI Taxonomy" id="889306"/>
    <lineage>
        <taxon>Bacteria</taxon>
        <taxon>Bacillati</taxon>
        <taxon>Bacillota</taxon>
        <taxon>Bacilli</taxon>
        <taxon>Bacillales</taxon>
        <taxon>Caryophanaceae</taxon>
        <taxon>Jeotgalibacillus</taxon>
    </lineage>
</organism>
<dbReference type="Proteomes" id="UP000031938">
    <property type="component" value="Unassembled WGS sequence"/>
</dbReference>
<comment type="caution">
    <text evidence="1">The sequence shown here is derived from an EMBL/GenBank/DDBJ whole genome shotgun (WGS) entry which is preliminary data.</text>
</comment>
<reference evidence="1 2" key="1">
    <citation type="submission" date="2015-01" db="EMBL/GenBank/DDBJ databases">
        <title>Genome sequencing of Jeotgalibacillus soli.</title>
        <authorList>
            <person name="Goh K.M."/>
            <person name="Chan K.-G."/>
            <person name="Yaakop A.S."/>
            <person name="Ee R."/>
            <person name="Gan H.M."/>
            <person name="Chan C.S."/>
        </authorList>
    </citation>
    <scope>NUCLEOTIDE SEQUENCE [LARGE SCALE GENOMIC DNA]</scope>
    <source>
        <strain evidence="1 2">P9</strain>
    </source>
</reference>
<dbReference type="AlphaFoldDB" id="A0A0C2VMG6"/>
<dbReference type="STRING" id="889306.KP78_27420"/>
<evidence type="ECO:0000313" key="1">
    <source>
        <dbReference type="EMBL" id="KIL45198.1"/>
    </source>
</evidence>
<keyword evidence="2" id="KW-1185">Reference proteome</keyword>
<evidence type="ECO:0000313" key="2">
    <source>
        <dbReference type="Proteomes" id="UP000031938"/>
    </source>
</evidence>
<proteinExistence type="predicted"/>
<protein>
    <submittedName>
        <fullName evidence="1">Uncharacterized protein</fullName>
    </submittedName>
</protein>